<keyword evidence="2" id="KW-1185">Reference proteome</keyword>
<gene>
    <name evidence="1" type="ORF">I8E28_10505</name>
</gene>
<proteinExistence type="predicted"/>
<reference evidence="1" key="1">
    <citation type="submission" date="2020-12" db="EMBL/GenBank/DDBJ databases">
        <title>Ramlibacter sp. nov., isolated from a freshwater alga, Cryptomonas.</title>
        <authorList>
            <person name="Kim H.M."/>
            <person name="Jeon C.O."/>
        </authorList>
    </citation>
    <scope>NUCLEOTIDE SEQUENCE</scope>
    <source>
        <strain evidence="1">CrO1</strain>
    </source>
</reference>
<dbReference type="EMBL" id="JAEDAO010000001">
    <property type="protein sequence ID" value="MBK0393021.1"/>
    <property type="molecule type" value="Genomic_DNA"/>
</dbReference>
<dbReference type="Proteomes" id="UP000617041">
    <property type="component" value="Unassembled WGS sequence"/>
</dbReference>
<dbReference type="RefSeq" id="WP_200787972.1">
    <property type="nucleotide sequence ID" value="NZ_JAEDAO010000001.1"/>
</dbReference>
<protein>
    <submittedName>
        <fullName evidence="1">DUF3445 domain-containing protein</fullName>
    </submittedName>
</protein>
<name>A0A934Q1Y7_9BURK</name>
<organism evidence="1 2">
    <name type="scientific">Ramlibacter algicola</name>
    <dbReference type="NCBI Taxonomy" id="2795217"/>
    <lineage>
        <taxon>Bacteria</taxon>
        <taxon>Pseudomonadati</taxon>
        <taxon>Pseudomonadota</taxon>
        <taxon>Betaproteobacteria</taxon>
        <taxon>Burkholderiales</taxon>
        <taxon>Comamonadaceae</taxon>
        <taxon>Ramlibacter</taxon>
    </lineage>
</organism>
<sequence length="265" mass="29231">MDFDFDLVAAPFRMQPGLRKLAPGARHFTPLHPGGVIEQEKRLAMAAGGTRLTVPGFDLTPALAAIAGQARAEGLAFDERAPLELAFEEDIAILEGDRGTLPFLGVSLPSRWAPEDKLGLDFAAVHAPVADAAMLLAGREHLVRLATGGEHWERHVWTISPSPRHDQHPRRHARTLWPDTVDPADFARQCWFRAERQTFFPVGRGTRQAVFTIRVMLAPLQAVVDTPAKAERLHASLTSMTDAVLQYKGLQPARDRVLAWLDGRP</sequence>
<dbReference type="InterPro" id="IPR021848">
    <property type="entry name" value="HODM_asu-like"/>
</dbReference>
<evidence type="ECO:0000313" key="1">
    <source>
        <dbReference type="EMBL" id="MBK0393021.1"/>
    </source>
</evidence>
<evidence type="ECO:0000313" key="2">
    <source>
        <dbReference type="Proteomes" id="UP000617041"/>
    </source>
</evidence>
<accession>A0A934Q1Y7</accession>
<dbReference type="Pfam" id="PF11927">
    <property type="entry name" value="HODM_asu-like"/>
    <property type="match status" value="1"/>
</dbReference>
<dbReference type="AlphaFoldDB" id="A0A934Q1Y7"/>
<comment type="caution">
    <text evidence="1">The sequence shown here is derived from an EMBL/GenBank/DDBJ whole genome shotgun (WGS) entry which is preliminary data.</text>
</comment>